<accession>A0ABT5MCM1</accession>
<dbReference type="EMBL" id="JAQSIO010000002">
    <property type="protein sequence ID" value="MDD0814317.1"/>
    <property type="molecule type" value="Genomic_DNA"/>
</dbReference>
<feature type="chain" id="PRO_5046350925" evidence="2">
    <location>
        <begin position="21"/>
        <end position="161"/>
    </location>
</feature>
<dbReference type="RefSeq" id="WP_273925935.1">
    <property type="nucleotide sequence ID" value="NZ_JAQSIN010000001.1"/>
</dbReference>
<gene>
    <name evidence="3" type="ORF">PSQ39_06705</name>
</gene>
<comment type="caution">
    <text evidence="3">The sequence shown here is derived from an EMBL/GenBank/DDBJ whole genome shotgun (WGS) entry which is preliminary data.</text>
</comment>
<reference evidence="3 4" key="1">
    <citation type="submission" date="2023-02" db="EMBL/GenBank/DDBJ databases">
        <title>Bacterial whole genome sequence for Curvibacter sp. HBC28.</title>
        <authorList>
            <person name="Le V."/>
            <person name="Ko S.-R."/>
            <person name="Ahn C.-Y."/>
            <person name="Oh H.-M."/>
        </authorList>
    </citation>
    <scope>NUCLEOTIDE SEQUENCE [LARGE SCALE GENOMIC DNA]</scope>
    <source>
        <strain evidence="3 4">HBC28</strain>
    </source>
</reference>
<evidence type="ECO:0000256" key="1">
    <source>
        <dbReference type="SAM" id="MobiDB-lite"/>
    </source>
</evidence>
<dbReference type="Proteomes" id="UP001528672">
    <property type="component" value="Unassembled WGS sequence"/>
</dbReference>
<proteinExistence type="predicted"/>
<organism evidence="3 4">
    <name type="scientific">Curvibacter microcysteis</name>
    <dbReference type="NCBI Taxonomy" id="3026419"/>
    <lineage>
        <taxon>Bacteria</taxon>
        <taxon>Pseudomonadati</taxon>
        <taxon>Pseudomonadota</taxon>
        <taxon>Betaproteobacteria</taxon>
        <taxon>Burkholderiales</taxon>
        <taxon>Comamonadaceae</taxon>
        <taxon>Curvibacter</taxon>
    </lineage>
</organism>
<feature type="region of interest" description="Disordered" evidence="1">
    <location>
        <begin position="106"/>
        <end position="161"/>
    </location>
</feature>
<name>A0ABT5MCM1_9BURK</name>
<feature type="signal peptide" evidence="2">
    <location>
        <begin position="1"/>
        <end position="20"/>
    </location>
</feature>
<evidence type="ECO:0000256" key="2">
    <source>
        <dbReference type="SAM" id="SignalP"/>
    </source>
</evidence>
<protein>
    <submittedName>
        <fullName evidence="3">Uncharacterized protein</fullName>
    </submittedName>
</protein>
<evidence type="ECO:0000313" key="4">
    <source>
        <dbReference type="Proteomes" id="UP001528672"/>
    </source>
</evidence>
<keyword evidence="4" id="KW-1185">Reference proteome</keyword>
<keyword evidence="2" id="KW-0732">Signal</keyword>
<sequence length="161" mass="17946">MSFVGVASLTALLNPSAAQAQSYMNITVGVPVAPGVYGQISVGNNPMPPIINTAPRVVGQPVYGAPPMYLYVSDMEYRNWGRYCRRYQACGRPVYFVRVDERNRWWDGHHDGHGGDRFDRPGERRGWDRDEHGRGPGHRGDDRGEHGRGEGRGEGRGRGDH</sequence>
<evidence type="ECO:0000313" key="3">
    <source>
        <dbReference type="EMBL" id="MDD0814317.1"/>
    </source>
</evidence>